<dbReference type="AlphaFoldDB" id="A0A378QZI7"/>
<accession>A0A378QZI7</accession>
<feature type="transmembrane region" description="Helical" evidence="5">
    <location>
        <begin position="12"/>
        <end position="32"/>
    </location>
</feature>
<dbReference type="Pfam" id="PF03595">
    <property type="entry name" value="SLAC1"/>
    <property type="match status" value="1"/>
</dbReference>
<feature type="transmembrane region" description="Helical" evidence="5">
    <location>
        <begin position="85"/>
        <end position="107"/>
    </location>
</feature>
<dbReference type="EMBL" id="UGQB01000004">
    <property type="protein sequence ID" value="STZ08345.1"/>
    <property type="molecule type" value="Genomic_DNA"/>
</dbReference>
<evidence type="ECO:0000256" key="5">
    <source>
        <dbReference type="SAM" id="Phobius"/>
    </source>
</evidence>
<evidence type="ECO:0000256" key="3">
    <source>
        <dbReference type="ARBA" id="ARBA00022989"/>
    </source>
</evidence>
<feature type="transmembrane region" description="Helical" evidence="5">
    <location>
        <begin position="172"/>
        <end position="191"/>
    </location>
</feature>
<dbReference type="InterPro" id="IPR038665">
    <property type="entry name" value="Voltage-dep_anion_channel_sf"/>
</dbReference>
<feature type="transmembrane region" description="Helical" evidence="5">
    <location>
        <begin position="262"/>
        <end position="282"/>
    </location>
</feature>
<feature type="transmembrane region" description="Helical" evidence="5">
    <location>
        <begin position="44"/>
        <end position="65"/>
    </location>
</feature>
<proteinExistence type="predicted"/>
<feature type="transmembrane region" description="Helical" evidence="5">
    <location>
        <begin position="203"/>
        <end position="224"/>
    </location>
</feature>
<evidence type="ECO:0000256" key="4">
    <source>
        <dbReference type="ARBA" id="ARBA00023136"/>
    </source>
</evidence>
<keyword evidence="4 5" id="KW-0472">Membrane</keyword>
<dbReference type="Proteomes" id="UP000254065">
    <property type="component" value="Unassembled WGS sequence"/>
</dbReference>
<dbReference type="GO" id="GO:0005886">
    <property type="term" value="C:plasma membrane"/>
    <property type="evidence" value="ECO:0007669"/>
    <property type="project" value="TreeGrafter"/>
</dbReference>
<evidence type="ECO:0000256" key="2">
    <source>
        <dbReference type="ARBA" id="ARBA00022692"/>
    </source>
</evidence>
<evidence type="ECO:0000256" key="1">
    <source>
        <dbReference type="ARBA" id="ARBA00004141"/>
    </source>
</evidence>
<protein>
    <submittedName>
        <fullName evidence="6">Tellurite resistance protein tehA homolog</fullName>
    </submittedName>
</protein>
<organism evidence="6 7">
    <name type="scientific">Moraxella caprae</name>
    <dbReference type="NCBI Taxonomy" id="90240"/>
    <lineage>
        <taxon>Bacteria</taxon>
        <taxon>Pseudomonadati</taxon>
        <taxon>Pseudomonadota</taxon>
        <taxon>Gammaproteobacteria</taxon>
        <taxon>Moraxellales</taxon>
        <taxon>Moraxellaceae</taxon>
        <taxon>Moraxella</taxon>
    </lineage>
</organism>
<dbReference type="RefSeq" id="WP_036387358.1">
    <property type="nucleotide sequence ID" value="NZ_UGQB01000004.1"/>
</dbReference>
<sequence>MNTDKQIFLGKTPLPASFFAMPLGLGAFALTWHHTNKTFAFGDMISQALGILAIGCWLLFLGLYLHKALYHRRHWLDELHCPVRFAFVVLIFVSGMIVGELLMIWHYEFLGKSLIYLFVGLQLLYGVWRIATLWQGEEFKQQSTLPPFYLPAVASNFTSAGALSLLGLNDWAMLFFGAGLLAWLMFEPALLQHLRTQEIPTKLRATFGIILAPAFVGANAYIATTGQVDMVARMLIGYGILQLLFLARLFTWVLKAGVGASLWSFSFGLASMASVGIALYQHNVLSSLGVMMFVFANIALIALLILTVFRLVQGRYFGIISPSTEPN</sequence>
<evidence type="ECO:0000313" key="6">
    <source>
        <dbReference type="EMBL" id="STZ08345.1"/>
    </source>
</evidence>
<dbReference type="PANTHER" id="PTHR37955:SF1">
    <property type="entry name" value="DEP DOMAIN-CONTAINING PROTEIN"/>
    <property type="match status" value="1"/>
</dbReference>
<gene>
    <name evidence="6" type="primary">tehA</name>
    <name evidence="6" type="ORF">NCTC12877_01345</name>
</gene>
<feature type="transmembrane region" description="Helical" evidence="5">
    <location>
        <begin position="113"/>
        <end position="136"/>
    </location>
</feature>
<name>A0A378QZI7_9GAMM</name>
<keyword evidence="7" id="KW-1185">Reference proteome</keyword>
<keyword evidence="3 5" id="KW-1133">Transmembrane helix</keyword>
<comment type="subcellular location">
    <subcellularLocation>
        <location evidence="1">Membrane</location>
        <topology evidence="1">Multi-pass membrane protein</topology>
    </subcellularLocation>
</comment>
<dbReference type="OrthoDB" id="309023at2"/>
<dbReference type="InterPro" id="IPR052951">
    <property type="entry name" value="Tellurite_res_ion_channel"/>
</dbReference>
<dbReference type="GO" id="GO:0046583">
    <property type="term" value="F:monoatomic cation efflux transmembrane transporter activity"/>
    <property type="evidence" value="ECO:0007669"/>
    <property type="project" value="TreeGrafter"/>
</dbReference>
<feature type="transmembrane region" description="Helical" evidence="5">
    <location>
        <begin position="230"/>
        <end position="250"/>
    </location>
</feature>
<dbReference type="Gene3D" id="1.50.10.150">
    <property type="entry name" value="Voltage-dependent anion channel"/>
    <property type="match status" value="1"/>
</dbReference>
<evidence type="ECO:0000313" key="7">
    <source>
        <dbReference type="Proteomes" id="UP000254065"/>
    </source>
</evidence>
<reference evidence="6 7" key="1">
    <citation type="submission" date="2018-06" db="EMBL/GenBank/DDBJ databases">
        <authorList>
            <consortium name="Pathogen Informatics"/>
            <person name="Doyle S."/>
        </authorList>
    </citation>
    <scope>NUCLEOTIDE SEQUENCE [LARGE SCALE GENOMIC DNA]</scope>
    <source>
        <strain evidence="6 7">NCTC12877</strain>
    </source>
</reference>
<feature type="transmembrane region" description="Helical" evidence="5">
    <location>
        <begin position="148"/>
        <end position="166"/>
    </location>
</feature>
<dbReference type="STRING" id="1122244.GCA_000426885_00685"/>
<feature type="transmembrane region" description="Helical" evidence="5">
    <location>
        <begin position="288"/>
        <end position="312"/>
    </location>
</feature>
<keyword evidence="2 5" id="KW-0812">Transmembrane</keyword>
<dbReference type="PANTHER" id="PTHR37955">
    <property type="entry name" value="TELLURITE RESISTANCE PROTEIN TEHA"/>
    <property type="match status" value="1"/>
</dbReference>
<dbReference type="InterPro" id="IPR004695">
    <property type="entry name" value="SLAC1/Mae1/Ssu1/TehA"/>
</dbReference>